<reference evidence="2 3" key="1">
    <citation type="journal article" date="2007" name="Nature">
        <title>Evolution of genes and genomes on the Drosophila phylogeny.</title>
        <authorList>
            <consortium name="Drosophila 12 Genomes Consortium"/>
            <person name="Clark A.G."/>
            <person name="Eisen M.B."/>
            <person name="Smith D.R."/>
            <person name="Bergman C.M."/>
            <person name="Oliver B."/>
            <person name="Markow T.A."/>
            <person name="Kaufman T.C."/>
            <person name="Kellis M."/>
            <person name="Gelbart W."/>
            <person name="Iyer V.N."/>
            <person name="Pollard D.A."/>
            <person name="Sackton T.B."/>
            <person name="Larracuente A.M."/>
            <person name="Singh N.D."/>
            <person name="Abad J.P."/>
            <person name="Abt D.N."/>
            <person name="Adryan B."/>
            <person name="Aguade M."/>
            <person name="Akashi H."/>
            <person name="Anderson W.W."/>
            <person name="Aquadro C.F."/>
            <person name="Ardell D.H."/>
            <person name="Arguello R."/>
            <person name="Artieri C.G."/>
            <person name="Barbash D.A."/>
            <person name="Barker D."/>
            <person name="Barsanti P."/>
            <person name="Batterham P."/>
            <person name="Batzoglou S."/>
            <person name="Begun D."/>
            <person name="Bhutkar A."/>
            <person name="Blanco E."/>
            <person name="Bosak S.A."/>
            <person name="Bradley R.K."/>
            <person name="Brand A.D."/>
            <person name="Brent M.R."/>
            <person name="Brooks A.N."/>
            <person name="Brown R.H."/>
            <person name="Butlin R.K."/>
            <person name="Caggese C."/>
            <person name="Calvi B.R."/>
            <person name="Bernardo de Carvalho A."/>
            <person name="Caspi A."/>
            <person name="Castrezana S."/>
            <person name="Celniker S.E."/>
            <person name="Chang J.L."/>
            <person name="Chapple C."/>
            <person name="Chatterji S."/>
            <person name="Chinwalla A."/>
            <person name="Civetta A."/>
            <person name="Clifton S.W."/>
            <person name="Comeron J.M."/>
            <person name="Costello J.C."/>
            <person name="Coyne J.A."/>
            <person name="Daub J."/>
            <person name="David R.G."/>
            <person name="Delcher A.L."/>
            <person name="Delehaunty K."/>
            <person name="Do C.B."/>
            <person name="Ebling H."/>
            <person name="Edwards K."/>
            <person name="Eickbush T."/>
            <person name="Evans J.D."/>
            <person name="Filipski A."/>
            <person name="Findeiss S."/>
            <person name="Freyhult E."/>
            <person name="Fulton L."/>
            <person name="Fulton R."/>
            <person name="Garcia A.C."/>
            <person name="Gardiner A."/>
            <person name="Garfield D.A."/>
            <person name="Garvin B.E."/>
            <person name="Gibson G."/>
            <person name="Gilbert D."/>
            <person name="Gnerre S."/>
            <person name="Godfrey J."/>
            <person name="Good R."/>
            <person name="Gotea V."/>
            <person name="Gravely B."/>
            <person name="Greenberg A.J."/>
            <person name="Griffiths-Jones S."/>
            <person name="Gross S."/>
            <person name="Guigo R."/>
            <person name="Gustafson E.A."/>
            <person name="Haerty W."/>
            <person name="Hahn M.W."/>
            <person name="Halligan D.L."/>
            <person name="Halpern A.L."/>
            <person name="Halter G.M."/>
            <person name="Han M.V."/>
            <person name="Heger A."/>
            <person name="Hillier L."/>
            <person name="Hinrichs A.S."/>
            <person name="Holmes I."/>
            <person name="Hoskins R.A."/>
            <person name="Hubisz M.J."/>
            <person name="Hultmark D."/>
            <person name="Huntley M.A."/>
            <person name="Jaffe D.B."/>
            <person name="Jagadeeshan S."/>
            <person name="Jeck W.R."/>
            <person name="Johnson J."/>
            <person name="Jones C.D."/>
            <person name="Jordan W.C."/>
            <person name="Karpen G.H."/>
            <person name="Kataoka E."/>
            <person name="Keightley P.D."/>
            <person name="Kheradpour P."/>
            <person name="Kirkness E.F."/>
            <person name="Koerich L.B."/>
            <person name="Kristiansen K."/>
            <person name="Kudrna D."/>
            <person name="Kulathinal R.J."/>
            <person name="Kumar S."/>
            <person name="Kwok R."/>
            <person name="Lander E."/>
            <person name="Langley C.H."/>
            <person name="Lapoint R."/>
            <person name="Lazzaro B.P."/>
            <person name="Lee S.J."/>
            <person name="Levesque L."/>
            <person name="Li R."/>
            <person name="Lin C.F."/>
            <person name="Lin M.F."/>
            <person name="Lindblad-Toh K."/>
            <person name="Llopart A."/>
            <person name="Long M."/>
            <person name="Low L."/>
            <person name="Lozovsky E."/>
            <person name="Lu J."/>
            <person name="Luo M."/>
            <person name="Machado C.A."/>
            <person name="Makalowski W."/>
            <person name="Marzo M."/>
            <person name="Matsuda M."/>
            <person name="Matzkin L."/>
            <person name="McAllister B."/>
            <person name="McBride C.S."/>
            <person name="McKernan B."/>
            <person name="McKernan K."/>
            <person name="Mendez-Lago M."/>
            <person name="Minx P."/>
            <person name="Mollenhauer M.U."/>
            <person name="Montooth K."/>
            <person name="Mount S.M."/>
            <person name="Mu X."/>
            <person name="Myers E."/>
            <person name="Negre B."/>
            <person name="Newfeld S."/>
            <person name="Nielsen R."/>
            <person name="Noor M.A."/>
            <person name="O'Grady P."/>
            <person name="Pachter L."/>
            <person name="Papaceit M."/>
            <person name="Parisi M.J."/>
            <person name="Parisi M."/>
            <person name="Parts L."/>
            <person name="Pedersen J.S."/>
            <person name="Pesole G."/>
            <person name="Phillippy A.M."/>
            <person name="Ponting C.P."/>
            <person name="Pop M."/>
            <person name="Porcelli D."/>
            <person name="Powell J.R."/>
            <person name="Prohaska S."/>
            <person name="Pruitt K."/>
            <person name="Puig M."/>
            <person name="Quesneville H."/>
            <person name="Ram K.R."/>
            <person name="Rand D."/>
            <person name="Rasmussen M.D."/>
            <person name="Reed L.K."/>
            <person name="Reenan R."/>
            <person name="Reily A."/>
            <person name="Remington K.A."/>
            <person name="Rieger T.T."/>
            <person name="Ritchie M.G."/>
            <person name="Robin C."/>
            <person name="Rogers Y.H."/>
            <person name="Rohde C."/>
            <person name="Rozas J."/>
            <person name="Rubenfield M.J."/>
            <person name="Ruiz A."/>
            <person name="Russo S."/>
            <person name="Salzberg S.L."/>
            <person name="Sanchez-Gracia A."/>
            <person name="Saranga D.J."/>
            <person name="Sato H."/>
            <person name="Schaeffer S.W."/>
            <person name="Schatz M.C."/>
            <person name="Schlenke T."/>
            <person name="Schwartz R."/>
            <person name="Segarra C."/>
            <person name="Singh R.S."/>
            <person name="Sirot L."/>
            <person name="Sirota M."/>
            <person name="Sisneros N.B."/>
            <person name="Smith C.D."/>
            <person name="Smith T.F."/>
            <person name="Spieth J."/>
            <person name="Stage D.E."/>
            <person name="Stark A."/>
            <person name="Stephan W."/>
            <person name="Strausberg R.L."/>
            <person name="Strempel S."/>
            <person name="Sturgill D."/>
            <person name="Sutton G."/>
            <person name="Sutton G.G."/>
            <person name="Tao W."/>
            <person name="Teichmann S."/>
            <person name="Tobari Y.N."/>
            <person name="Tomimura Y."/>
            <person name="Tsolas J.M."/>
            <person name="Valente V.L."/>
            <person name="Venter E."/>
            <person name="Venter J.C."/>
            <person name="Vicario S."/>
            <person name="Vieira F.G."/>
            <person name="Vilella A.J."/>
            <person name="Villasante A."/>
            <person name="Walenz B."/>
            <person name="Wang J."/>
            <person name="Wasserman M."/>
            <person name="Watts T."/>
            <person name="Wilson D."/>
            <person name="Wilson R.K."/>
            <person name="Wing R.A."/>
            <person name="Wolfner M.F."/>
            <person name="Wong A."/>
            <person name="Wong G.K."/>
            <person name="Wu C.I."/>
            <person name="Wu G."/>
            <person name="Yamamoto D."/>
            <person name="Yang H.P."/>
            <person name="Yang S.P."/>
            <person name="Yorke J.A."/>
            <person name="Yoshida K."/>
            <person name="Zdobnov E."/>
            <person name="Zhang P."/>
            <person name="Zhang Y."/>
            <person name="Zimin A.V."/>
            <person name="Baldwin J."/>
            <person name="Abdouelleil A."/>
            <person name="Abdulkadir J."/>
            <person name="Abebe A."/>
            <person name="Abera B."/>
            <person name="Abreu J."/>
            <person name="Acer S.C."/>
            <person name="Aftuck L."/>
            <person name="Alexander A."/>
            <person name="An P."/>
            <person name="Anderson E."/>
            <person name="Anderson S."/>
            <person name="Arachi H."/>
            <person name="Azer M."/>
            <person name="Bachantsang P."/>
            <person name="Barry A."/>
            <person name="Bayul T."/>
            <person name="Berlin A."/>
            <person name="Bessette D."/>
            <person name="Bloom T."/>
            <person name="Blye J."/>
            <person name="Boguslavskiy L."/>
            <person name="Bonnet C."/>
            <person name="Boukhgalter B."/>
            <person name="Bourzgui I."/>
            <person name="Brown A."/>
            <person name="Cahill P."/>
            <person name="Channer S."/>
            <person name="Cheshatsang Y."/>
            <person name="Chuda L."/>
            <person name="Citroen M."/>
            <person name="Collymore A."/>
            <person name="Cooke P."/>
            <person name="Costello M."/>
            <person name="D'Aco K."/>
            <person name="Daza R."/>
            <person name="De Haan G."/>
            <person name="DeGray S."/>
            <person name="DeMaso C."/>
            <person name="Dhargay N."/>
            <person name="Dooley K."/>
            <person name="Dooley E."/>
            <person name="Doricent M."/>
            <person name="Dorje P."/>
            <person name="Dorjee K."/>
            <person name="Dupes A."/>
            <person name="Elong R."/>
            <person name="Falk J."/>
            <person name="Farina A."/>
            <person name="Faro S."/>
            <person name="Ferguson D."/>
            <person name="Fisher S."/>
            <person name="Foley C.D."/>
            <person name="Franke A."/>
            <person name="Friedrich D."/>
            <person name="Gadbois L."/>
            <person name="Gearin G."/>
            <person name="Gearin C.R."/>
            <person name="Giannoukos G."/>
            <person name="Goode T."/>
            <person name="Graham J."/>
            <person name="Grandbois E."/>
            <person name="Grewal S."/>
            <person name="Gyaltsen K."/>
            <person name="Hafez N."/>
            <person name="Hagos B."/>
            <person name="Hall J."/>
            <person name="Henson C."/>
            <person name="Hollinger A."/>
            <person name="Honan T."/>
            <person name="Huard M.D."/>
            <person name="Hughes L."/>
            <person name="Hurhula B."/>
            <person name="Husby M.E."/>
            <person name="Kamat A."/>
            <person name="Kanga B."/>
            <person name="Kashin S."/>
            <person name="Khazanovich D."/>
            <person name="Kisner P."/>
            <person name="Lance K."/>
            <person name="Lara M."/>
            <person name="Lee W."/>
            <person name="Lennon N."/>
            <person name="Letendre F."/>
            <person name="LeVine R."/>
            <person name="Lipovsky A."/>
            <person name="Liu X."/>
            <person name="Liu J."/>
            <person name="Liu S."/>
            <person name="Lokyitsang T."/>
            <person name="Lokyitsang Y."/>
            <person name="Lubonja R."/>
            <person name="Lui A."/>
            <person name="MacDonald P."/>
            <person name="Magnisalis V."/>
            <person name="Maru K."/>
            <person name="Matthews C."/>
            <person name="McCusker W."/>
            <person name="McDonough S."/>
            <person name="Mehta T."/>
            <person name="Meldrim J."/>
            <person name="Meneus L."/>
            <person name="Mihai O."/>
            <person name="Mihalev A."/>
            <person name="Mihova T."/>
            <person name="Mittelman R."/>
            <person name="Mlenga V."/>
            <person name="Montmayeur A."/>
            <person name="Mulrain L."/>
            <person name="Navidi A."/>
            <person name="Naylor J."/>
            <person name="Negash T."/>
            <person name="Nguyen T."/>
            <person name="Nguyen N."/>
            <person name="Nicol R."/>
            <person name="Norbu C."/>
            <person name="Norbu N."/>
            <person name="Novod N."/>
            <person name="O'Neill B."/>
            <person name="Osman S."/>
            <person name="Markiewicz E."/>
            <person name="Oyono O.L."/>
            <person name="Patti C."/>
            <person name="Phunkhang P."/>
            <person name="Pierre F."/>
            <person name="Priest M."/>
            <person name="Raghuraman S."/>
            <person name="Rege F."/>
            <person name="Reyes R."/>
            <person name="Rise C."/>
            <person name="Rogov P."/>
            <person name="Ross K."/>
            <person name="Ryan E."/>
            <person name="Settipalli S."/>
            <person name="Shea T."/>
            <person name="Sherpa N."/>
            <person name="Shi L."/>
            <person name="Shih D."/>
            <person name="Sparrow T."/>
            <person name="Spaulding J."/>
            <person name="Stalker J."/>
            <person name="Stange-Thomann N."/>
            <person name="Stavropoulos S."/>
            <person name="Stone C."/>
            <person name="Strader C."/>
            <person name="Tesfaye S."/>
            <person name="Thomson T."/>
            <person name="Thoulutsang Y."/>
            <person name="Thoulutsang D."/>
            <person name="Topham K."/>
            <person name="Topping I."/>
            <person name="Tsamla T."/>
            <person name="Vassiliev H."/>
            <person name="Vo A."/>
            <person name="Wangchuk T."/>
            <person name="Wangdi T."/>
            <person name="Weiand M."/>
            <person name="Wilkinson J."/>
            <person name="Wilson A."/>
            <person name="Yadav S."/>
            <person name="Young G."/>
            <person name="Yu Q."/>
            <person name="Zembek L."/>
            <person name="Zhong D."/>
            <person name="Zimmer A."/>
            <person name="Zwirko Z."/>
            <person name="Jaffe D.B."/>
            <person name="Alvarez P."/>
            <person name="Brockman W."/>
            <person name="Butler J."/>
            <person name="Chin C."/>
            <person name="Gnerre S."/>
            <person name="Grabherr M."/>
            <person name="Kleber M."/>
            <person name="Mauceli E."/>
            <person name="MacCallum I."/>
        </authorList>
    </citation>
    <scope>NUCLEOTIDE SEQUENCE [LARGE SCALE GENOMIC DNA]</scope>
    <source>
        <strain evidence="2 3">TSC#14021-0224.01</strain>
    </source>
</reference>
<proteinExistence type="predicted"/>
<feature type="compositionally biased region" description="Basic residues" evidence="1">
    <location>
        <begin position="82"/>
        <end position="105"/>
    </location>
</feature>
<evidence type="ECO:0000313" key="3">
    <source>
        <dbReference type="Proteomes" id="UP000008711"/>
    </source>
</evidence>
<gene>
    <name evidence="2" type="primary">Dere\GG27105</name>
    <name evidence="2" type="synonym">GG27105</name>
    <name evidence="2" type="ORF">Dere_GG27105</name>
</gene>
<protein>
    <submittedName>
        <fullName evidence="2">Uncharacterized protein</fullName>
    </submittedName>
</protein>
<evidence type="ECO:0000313" key="2">
    <source>
        <dbReference type="EMBL" id="KQS70111.1"/>
    </source>
</evidence>
<dbReference type="OrthoDB" id="7864544at2759"/>
<sequence length="138" mass="15243">MEFKAGSSKYAKEPQRAGITIDDPVSSCDEFPRPLGPMLKYIAKTKLQSTRRKAALKGVKTNQARKSEKRNKLHLSKAPTQGKRRPAAKVTKKRALTTTKPRKPKATGIIDVNGSRGNEKSGESNDWTAVEVLVWPEA</sequence>
<accession>A0A0Q5WL09</accession>
<keyword evidence="3" id="KW-1185">Reference proteome</keyword>
<dbReference type="KEGG" id="der:26526929"/>
<reference evidence="2 3" key="2">
    <citation type="journal article" date="2008" name="Bioinformatics">
        <title>Assembly reconciliation.</title>
        <authorList>
            <person name="Zimin A.V."/>
            <person name="Smith D.R."/>
            <person name="Sutton G."/>
            <person name="Yorke J.A."/>
        </authorList>
    </citation>
    <scope>NUCLEOTIDE SEQUENCE [LARGE SCALE GENOMIC DNA]</scope>
    <source>
        <strain evidence="2 3">TSC#14021-0224.01</strain>
    </source>
</reference>
<name>A0A0Q5WL09_DROER</name>
<dbReference type="EMBL" id="CH954177">
    <property type="protein sequence ID" value="KQS70111.1"/>
    <property type="molecule type" value="Genomic_DNA"/>
</dbReference>
<dbReference type="AlphaFoldDB" id="A0A0Q5WL09"/>
<dbReference type="Proteomes" id="UP000008711">
    <property type="component" value="Unassembled WGS sequence"/>
</dbReference>
<organism evidence="2 3">
    <name type="scientific">Drosophila erecta</name>
    <name type="common">Fruit fly</name>
    <dbReference type="NCBI Taxonomy" id="7220"/>
    <lineage>
        <taxon>Eukaryota</taxon>
        <taxon>Metazoa</taxon>
        <taxon>Ecdysozoa</taxon>
        <taxon>Arthropoda</taxon>
        <taxon>Hexapoda</taxon>
        <taxon>Insecta</taxon>
        <taxon>Pterygota</taxon>
        <taxon>Neoptera</taxon>
        <taxon>Endopterygota</taxon>
        <taxon>Diptera</taxon>
        <taxon>Brachycera</taxon>
        <taxon>Muscomorpha</taxon>
        <taxon>Ephydroidea</taxon>
        <taxon>Drosophilidae</taxon>
        <taxon>Drosophila</taxon>
        <taxon>Sophophora</taxon>
    </lineage>
</organism>
<evidence type="ECO:0000256" key="1">
    <source>
        <dbReference type="SAM" id="MobiDB-lite"/>
    </source>
</evidence>
<feature type="region of interest" description="Disordered" evidence="1">
    <location>
        <begin position="1"/>
        <end position="27"/>
    </location>
</feature>
<feature type="region of interest" description="Disordered" evidence="1">
    <location>
        <begin position="55"/>
        <end position="125"/>
    </location>
</feature>